<feature type="compositionally biased region" description="Polar residues" evidence="1">
    <location>
        <begin position="341"/>
        <end position="356"/>
    </location>
</feature>
<comment type="caution">
    <text evidence="2">The sequence shown here is derived from an EMBL/GenBank/DDBJ whole genome shotgun (WGS) entry which is preliminary data.</text>
</comment>
<evidence type="ECO:0000313" key="2">
    <source>
        <dbReference type="EMBL" id="GGI64633.1"/>
    </source>
</evidence>
<dbReference type="InterPro" id="IPR012505">
    <property type="entry name" value="YbbR"/>
</dbReference>
<organism evidence="2 3">
    <name type="scientific">Enterococcus alcedinis</name>
    <dbReference type="NCBI Taxonomy" id="1274384"/>
    <lineage>
        <taxon>Bacteria</taxon>
        <taxon>Bacillati</taxon>
        <taxon>Bacillota</taxon>
        <taxon>Bacilli</taxon>
        <taxon>Lactobacillales</taxon>
        <taxon>Enterococcaceae</taxon>
        <taxon>Enterococcus</taxon>
    </lineage>
</organism>
<reference evidence="2" key="2">
    <citation type="submission" date="2020-09" db="EMBL/GenBank/DDBJ databases">
        <authorList>
            <person name="Sun Q."/>
            <person name="Sedlacek I."/>
        </authorList>
    </citation>
    <scope>NUCLEOTIDE SEQUENCE</scope>
    <source>
        <strain evidence="2">CCM 8433</strain>
    </source>
</reference>
<name>A0A917JD34_9ENTE</name>
<dbReference type="PANTHER" id="PTHR37804">
    <property type="entry name" value="CDAA REGULATORY PROTEIN CDAR"/>
    <property type="match status" value="1"/>
</dbReference>
<dbReference type="Gene3D" id="2.170.120.40">
    <property type="entry name" value="YbbR-like domain"/>
    <property type="match status" value="2"/>
</dbReference>
<gene>
    <name evidence="2" type="ORF">GCM10011482_02870</name>
</gene>
<evidence type="ECO:0000256" key="1">
    <source>
        <dbReference type="SAM" id="MobiDB-lite"/>
    </source>
</evidence>
<sequence length="356" mass="39374">MFTRNRVTNVMYALLSLVFSLILFFSTKSSNFTAGILSPNRFEETIQAVVIQPNYDADKYFIQGYEPTVTVRLSSLNRILLNGEINEETRTFRVVADLTQLEEGTHVVPLKVQNLISGVEASIEPTSITVTIERLETKTFPVEVNISNQNLAEGYQLTGAKVNPAEVEVRTGHESMLEIAQVVANLDSLEGINQNLSKEIPIYAVDKNGEILNTILSPEKVLVTLEIKAPQKEVPLTVEQTGTLPQGISHFEIRLSQQTAVLIGSLDLLANYQSLSVPIDISKIKEYTERSVTLSASEGVFVHPQQVLLTITPVPIVMKESSEDSKETSEESKETINSETQTQESNTTDQTSETSN</sequence>
<dbReference type="PANTHER" id="PTHR37804:SF1">
    <property type="entry name" value="CDAA REGULATORY PROTEIN CDAR"/>
    <property type="match status" value="1"/>
</dbReference>
<evidence type="ECO:0008006" key="4">
    <source>
        <dbReference type="Google" id="ProtNLM"/>
    </source>
</evidence>
<dbReference type="AlphaFoldDB" id="A0A917JD34"/>
<accession>A0A917JD34</accession>
<feature type="compositionally biased region" description="Basic and acidic residues" evidence="1">
    <location>
        <begin position="320"/>
        <end position="336"/>
    </location>
</feature>
<dbReference type="EMBL" id="BMDT01000001">
    <property type="protein sequence ID" value="GGI64633.1"/>
    <property type="molecule type" value="Genomic_DNA"/>
</dbReference>
<keyword evidence="3" id="KW-1185">Reference proteome</keyword>
<evidence type="ECO:0000313" key="3">
    <source>
        <dbReference type="Proteomes" id="UP000622610"/>
    </source>
</evidence>
<dbReference type="Pfam" id="PF07949">
    <property type="entry name" value="YbbR"/>
    <property type="match status" value="3"/>
</dbReference>
<dbReference type="InterPro" id="IPR053154">
    <property type="entry name" value="c-di-AMP_regulator"/>
</dbReference>
<protein>
    <recommendedName>
        <fullName evidence="4">YbbR-like protein</fullName>
    </recommendedName>
</protein>
<feature type="region of interest" description="Disordered" evidence="1">
    <location>
        <begin position="319"/>
        <end position="356"/>
    </location>
</feature>
<reference evidence="2" key="1">
    <citation type="journal article" date="2014" name="Int. J. Syst. Evol. Microbiol.">
        <title>Complete genome sequence of Corynebacterium casei LMG S-19264T (=DSM 44701T), isolated from a smear-ripened cheese.</title>
        <authorList>
            <consortium name="US DOE Joint Genome Institute (JGI-PGF)"/>
            <person name="Walter F."/>
            <person name="Albersmeier A."/>
            <person name="Kalinowski J."/>
            <person name="Ruckert C."/>
        </authorList>
    </citation>
    <scope>NUCLEOTIDE SEQUENCE</scope>
    <source>
        <strain evidence="2">CCM 8433</strain>
    </source>
</reference>
<dbReference type="Proteomes" id="UP000622610">
    <property type="component" value="Unassembled WGS sequence"/>
</dbReference>
<dbReference type="RefSeq" id="WP_188366480.1">
    <property type="nucleotide sequence ID" value="NZ_BMDT01000001.1"/>
</dbReference>
<proteinExistence type="predicted"/>
<dbReference type="Gene3D" id="2.170.120.30">
    <property type="match status" value="1"/>
</dbReference>